<evidence type="ECO:0000313" key="1">
    <source>
        <dbReference type="EMBL" id="ASI14080.1"/>
    </source>
</evidence>
<organism evidence="1 2">
    <name type="scientific">Candidatus Mancarchaeum acidiphilum</name>
    <dbReference type="NCBI Taxonomy" id="1920749"/>
    <lineage>
        <taxon>Archaea</taxon>
        <taxon>Candidatus Micrarchaeota</taxon>
        <taxon>Candidatus Mancarchaeum</taxon>
    </lineage>
</organism>
<dbReference type="AlphaFoldDB" id="A0A218NNM5"/>
<proteinExistence type="predicted"/>
<dbReference type="Proteomes" id="UP000197679">
    <property type="component" value="Chromosome"/>
</dbReference>
<reference evidence="1 2" key="1">
    <citation type="journal article" date="2017" name="Nat. Commun.">
        <title>'ARMAN' archaea depend on association with euryarchaeal host in culture and in situ.</title>
        <authorList>
            <person name="Golyshina O."/>
            <person name="Toshchakov S."/>
            <person name="Makarova K."/>
            <person name="Gavrilov S."/>
            <person name="Korzhenkov A."/>
            <person name="La Cono V."/>
            <person name="Arcadi E."/>
            <person name="Nechitaylo T."/>
            <person name="Ferrer M."/>
            <person name="Kublanov I."/>
            <person name="Wolf Y."/>
            <person name="Yakimov M."/>
            <person name="Golyshin P."/>
            <person name="Slesarev A."/>
            <person name="Kozyavkin S."/>
        </authorList>
    </citation>
    <scope>NUCLEOTIDE SEQUENCE [LARGE SCALE GENOMIC DNA]</scope>
    <source>
        <strain evidence="1 2">Mia14</strain>
    </source>
</reference>
<accession>A0A218NNM5</accession>
<protein>
    <submittedName>
        <fullName evidence="1">Uncharacterized protein</fullName>
    </submittedName>
</protein>
<keyword evidence="2" id="KW-1185">Reference proteome</keyword>
<gene>
    <name evidence="1" type="ORF">Mia14_0786</name>
</gene>
<sequence length="174" mass="20559">MNSSHQMRIIKYINRDRYNCDNMVGIFKSKNEKLNEETADLLTYHLPKEYKKDQENKITDLLNKRDKLVESYEGQKEYYSVKHLTDSIYNKFRQAYKETEKLSVQSNDMQSLGIKGVDNKIKEFNDKISKSNSEINENITKQLDEIISDYNKVFNTLSDKSKMKDFLNQMKGGK</sequence>
<evidence type="ECO:0000313" key="2">
    <source>
        <dbReference type="Proteomes" id="UP000197679"/>
    </source>
</evidence>
<dbReference type="EMBL" id="CP019964">
    <property type="protein sequence ID" value="ASI14080.1"/>
    <property type="molecule type" value="Genomic_DNA"/>
</dbReference>
<dbReference type="KEGG" id="marh:Mia14_0786"/>
<name>A0A218NNM5_9ARCH</name>